<evidence type="ECO:0000313" key="3">
    <source>
        <dbReference type="Proteomes" id="UP001195483"/>
    </source>
</evidence>
<keyword evidence="1" id="KW-0812">Transmembrane</keyword>
<dbReference type="AlphaFoldDB" id="A0AAE0VVI9"/>
<dbReference type="EMBL" id="JAEAOA010001247">
    <property type="protein sequence ID" value="KAK3592228.1"/>
    <property type="molecule type" value="Genomic_DNA"/>
</dbReference>
<proteinExistence type="predicted"/>
<reference evidence="2" key="1">
    <citation type="journal article" date="2021" name="Genome Biol. Evol.">
        <title>A High-Quality Reference Genome for a Parasitic Bivalve with Doubly Uniparental Inheritance (Bivalvia: Unionida).</title>
        <authorList>
            <person name="Smith C.H."/>
        </authorList>
    </citation>
    <scope>NUCLEOTIDE SEQUENCE</scope>
    <source>
        <strain evidence="2">CHS0354</strain>
    </source>
</reference>
<accession>A0AAE0VVI9</accession>
<feature type="transmembrane region" description="Helical" evidence="1">
    <location>
        <begin position="46"/>
        <end position="69"/>
    </location>
</feature>
<reference evidence="2" key="3">
    <citation type="submission" date="2023-05" db="EMBL/GenBank/DDBJ databases">
        <authorList>
            <person name="Smith C.H."/>
        </authorList>
    </citation>
    <scope>NUCLEOTIDE SEQUENCE</scope>
    <source>
        <strain evidence="2">CHS0354</strain>
        <tissue evidence="2">Mantle</tissue>
    </source>
</reference>
<keyword evidence="1" id="KW-1133">Transmembrane helix</keyword>
<keyword evidence="3" id="KW-1185">Reference proteome</keyword>
<sequence length="152" mass="17242">MEMPFGETWCLCKRSSAHCKTHSTKEETVLVEHLEGWRGFWRVELIPWWLMWGLGGTTVGILLLSVRFAGDGGTSNLYKIYEGAILITRITVSPINPRHMSPAKLFTPCPHLHSLHECPELDCLHQCPKLNFTPVSPSKLSTPVSPMHYKLF</sequence>
<organism evidence="2 3">
    <name type="scientific">Potamilus streckersoni</name>
    <dbReference type="NCBI Taxonomy" id="2493646"/>
    <lineage>
        <taxon>Eukaryota</taxon>
        <taxon>Metazoa</taxon>
        <taxon>Spiralia</taxon>
        <taxon>Lophotrochozoa</taxon>
        <taxon>Mollusca</taxon>
        <taxon>Bivalvia</taxon>
        <taxon>Autobranchia</taxon>
        <taxon>Heteroconchia</taxon>
        <taxon>Palaeoheterodonta</taxon>
        <taxon>Unionida</taxon>
        <taxon>Unionoidea</taxon>
        <taxon>Unionidae</taxon>
        <taxon>Ambleminae</taxon>
        <taxon>Lampsilini</taxon>
        <taxon>Potamilus</taxon>
    </lineage>
</organism>
<name>A0AAE0VVI9_9BIVA</name>
<reference evidence="2" key="2">
    <citation type="journal article" date="2021" name="Genome Biol. Evol.">
        <title>Developing a high-quality reference genome for a parasitic bivalve with doubly uniparental inheritance (Bivalvia: Unionida).</title>
        <authorList>
            <person name="Smith C.H."/>
        </authorList>
    </citation>
    <scope>NUCLEOTIDE SEQUENCE</scope>
    <source>
        <strain evidence="2">CHS0354</strain>
        <tissue evidence="2">Mantle</tissue>
    </source>
</reference>
<protein>
    <submittedName>
        <fullName evidence="2">Uncharacterized protein</fullName>
    </submittedName>
</protein>
<dbReference type="Proteomes" id="UP001195483">
    <property type="component" value="Unassembled WGS sequence"/>
</dbReference>
<keyword evidence="1" id="KW-0472">Membrane</keyword>
<evidence type="ECO:0000313" key="2">
    <source>
        <dbReference type="EMBL" id="KAK3592228.1"/>
    </source>
</evidence>
<gene>
    <name evidence="2" type="ORF">CHS0354_020518</name>
</gene>
<evidence type="ECO:0000256" key="1">
    <source>
        <dbReference type="SAM" id="Phobius"/>
    </source>
</evidence>
<comment type="caution">
    <text evidence="2">The sequence shown here is derived from an EMBL/GenBank/DDBJ whole genome shotgun (WGS) entry which is preliminary data.</text>
</comment>